<dbReference type="Proteomes" id="UP000694892">
    <property type="component" value="Chromosome 6L"/>
</dbReference>
<dbReference type="AlphaFoldDB" id="A0A974CMU3"/>
<organism evidence="1 2">
    <name type="scientific">Xenopus laevis</name>
    <name type="common">African clawed frog</name>
    <dbReference type="NCBI Taxonomy" id="8355"/>
    <lineage>
        <taxon>Eukaryota</taxon>
        <taxon>Metazoa</taxon>
        <taxon>Chordata</taxon>
        <taxon>Craniata</taxon>
        <taxon>Vertebrata</taxon>
        <taxon>Euteleostomi</taxon>
        <taxon>Amphibia</taxon>
        <taxon>Batrachia</taxon>
        <taxon>Anura</taxon>
        <taxon>Pipoidea</taxon>
        <taxon>Pipidae</taxon>
        <taxon>Xenopodinae</taxon>
        <taxon>Xenopus</taxon>
        <taxon>Xenopus</taxon>
    </lineage>
</organism>
<evidence type="ECO:0000313" key="2">
    <source>
        <dbReference type="Proteomes" id="UP000694892"/>
    </source>
</evidence>
<dbReference type="EMBL" id="CM004476">
    <property type="protein sequence ID" value="OCT75732.1"/>
    <property type="molecule type" value="Genomic_DNA"/>
</dbReference>
<accession>A0A974CMU3</accession>
<name>A0A974CMU3_XENLA</name>
<gene>
    <name evidence="1" type="ORF">XELAEV_18030919mg</name>
</gene>
<evidence type="ECO:0000313" key="1">
    <source>
        <dbReference type="EMBL" id="OCT75732.1"/>
    </source>
</evidence>
<proteinExistence type="predicted"/>
<sequence>MTKYSTCGVSICYKMIFTANQLGKKSHCFSRVSAARRMNALRSMSSNEVILHTVHFNSFSSPSSECILNRCSTHTAKLAAWMKYQ</sequence>
<reference evidence="2" key="1">
    <citation type="journal article" date="2016" name="Nature">
        <title>Genome evolution in the allotetraploid frog Xenopus laevis.</title>
        <authorList>
            <person name="Session A.M."/>
            <person name="Uno Y."/>
            <person name="Kwon T."/>
            <person name="Chapman J.A."/>
            <person name="Toyoda A."/>
            <person name="Takahashi S."/>
            <person name="Fukui A."/>
            <person name="Hikosaka A."/>
            <person name="Suzuki A."/>
            <person name="Kondo M."/>
            <person name="van Heeringen S.J."/>
            <person name="Quigley I."/>
            <person name="Heinz S."/>
            <person name="Ogino H."/>
            <person name="Ochi H."/>
            <person name="Hellsten U."/>
            <person name="Lyons J.B."/>
            <person name="Simakov O."/>
            <person name="Putnam N."/>
            <person name="Stites J."/>
            <person name="Kuroki Y."/>
            <person name="Tanaka T."/>
            <person name="Michiue T."/>
            <person name="Watanabe M."/>
            <person name="Bogdanovic O."/>
            <person name="Lister R."/>
            <person name="Georgiou G."/>
            <person name="Paranjpe S.S."/>
            <person name="van Kruijsbergen I."/>
            <person name="Shu S."/>
            <person name="Carlson J."/>
            <person name="Kinoshita T."/>
            <person name="Ohta Y."/>
            <person name="Mawaribuchi S."/>
            <person name="Jenkins J."/>
            <person name="Grimwood J."/>
            <person name="Schmutz J."/>
            <person name="Mitros T."/>
            <person name="Mozaffari S.V."/>
            <person name="Suzuki Y."/>
            <person name="Haramoto Y."/>
            <person name="Yamamoto T.S."/>
            <person name="Takagi C."/>
            <person name="Heald R."/>
            <person name="Miller K."/>
            <person name="Haudenschild C."/>
            <person name="Kitzman J."/>
            <person name="Nakayama T."/>
            <person name="Izutsu Y."/>
            <person name="Robert J."/>
            <person name="Fortriede J."/>
            <person name="Burns K."/>
            <person name="Lotay V."/>
            <person name="Karimi K."/>
            <person name="Yasuoka Y."/>
            <person name="Dichmann D.S."/>
            <person name="Flajnik M.F."/>
            <person name="Houston D.W."/>
            <person name="Shendure J."/>
            <person name="DuPasquier L."/>
            <person name="Vize P.D."/>
            <person name="Zorn A.M."/>
            <person name="Ito M."/>
            <person name="Marcotte E.M."/>
            <person name="Wallingford J.B."/>
            <person name="Ito Y."/>
            <person name="Asashima M."/>
            <person name="Ueno N."/>
            <person name="Matsuda Y."/>
            <person name="Veenstra G.J."/>
            <person name="Fujiyama A."/>
            <person name="Harland R.M."/>
            <person name="Taira M."/>
            <person name="Rokhsar D.S."/>
        </authorList>
    </citation>
    <scope>NUCLEOTIDE SEQUENCE [LARGE SCALE GENOMIC DNA]</scope>
    <source>
        <strain evidence="2">J</strain>
    </source>
</reference>
<protein>
    <submittedName>
        <fullName evidence="1">Uncharacterized protein</fullName>
    </submittedName>
</protein>